<keyword evidence="2" id="KW-1185">Reference proteome</keyword>
<evidence type="ECO:0000313" key="2">
    <source>
        <dbReference type="Proteomes" id="UP000324897"/>
    </source>
</evidence>
<dbReference type="InterPro" id="IPR055312">
    <property type="entry name" value="FBL15-like"/>
</dbReference>
<name>A0A5J9SFX3_9POAL</name>
<evidence type="ECO:0008006" key="3">
    <source>
        <dbReference type="Google" id="ProtNLM"/>
    </source>
</evidence>
<dbReference type="PANTHER" id="PTHR34709">
    <property type="entry name" value="OS10G0396666 PROTEIN"/>
    <property type="match status" value="1"/>
</dbReference>
<dbReference type="EMBL" id="RWGY01001059">
    <property type="protein sequence ID" value="TVT97165.1"/>
    <property type="molecule type" value="Genomic_DNA"/>
</dbReference>
<accession>A0A5J9SFX3</accession>
<protein>
    <recommendedName>
        <fullName evidence="3">F-box domain-containing protein</fullName>
    </recommendedName>
</protein>
<proteinExistence type="predicted"/>
<dbReference type="Gramene" id="TVT97165">
    <property type="protein sequence ID" value="TVT97165"/>
    <property type="gene ID" value="EJB05_57601"/>
</dbReference>
<sequence length="477" mass="54065">MDEGRRRRRRRGEDRLSGLPDELLHVILVGLRSVRAAARTSLLSRRWRHIWTQIPQLVLFNRDETSPVLFLDYVDSALAAHSAPAIELLSILLPDTNSVPACRVAPWLRGASQRVVGTINVYVPRKMSRHDHDLREEEELEIPSCGGATRILLNLDQRWRLRFQLGGLFAALSHLTILSARVEGSDLSCLVSTMCPCLESLLIGVSVTLPTVSGVSMRTDSLQSLVFYANTRRLEVIAPRLQQLTLCDVESHMISAPKLAKLHWNGNGHDPRQHEFADVPCHLQLLKINRKSVVASLLQRFDSVDELKLGITVPREGYRSFLNETDRLPKCETLSVSVLLNHHGLVPVLLHLLRRCCTTRKLSIGLYNSDGYHTMYSCPSSCPCHLAKNCKIPDITLRSLEEVEISNFTSSPEELKFVEQLSRCNAAVLKRIIIRYTRWPHTPLTKDVCEKVRSKCRANLDVEFYVSSDMKNWVSFD</sequence>
<dbReference type="AlphaFoldDB" id="A0A5J9SFX3"/>
<organism evidence="1 2">
    <name type="scientific">Eragrostis curvula</name>
    <name type="common">weeping love grass</name>
    <dbReference type="NCBI Taxonomy" id="38414"/>
    <lineage>
        <taxon>Eukaryota</taxon>
        <taxon>Viridiplantae</taxon>
        <taxon>Streptophyta</taxon>
        <taxon>Embryophyta</taxon>
        <taxon>Tracheophyta</taxon>
        <taxon>Spermatophyta</taxon>
        <taxon>Magnoliopsida</taxon>
        <taxon>Liliopsida</taxon>
        <taxon>Poales</taxon>
        <taxon>Poaceae</taxon>
        <taxon>PACMAD clade</taxon>
        <taxon>Chloridoideae</taxon>
        <taxon>Eragrostideae</taxon>
        <taxon>Eragrostidinae</taxon>
        <taxon>Eragrostis</taxon>
    </lineage>
</organism>
<dbReference type="SUPFAM" id="SSF81383">
    <property type="entry name" value="F-box domain"/>
    <property type="match status" value="1"/>
</dbReference>
<gene>
    <name evidence="1" type="ORF">EJB05_57601</name>
</gene>
<dbReference type="InterPro" id="IPR036047">
    <property type="entry name" value="F-box-like_dom_sf"/>
</dbReference>
<feature type="non-terminal residue" evidence="1">
    <location>
        <position position="1"/>
    </location>
</feature>
<evidence type="ECO:0000313" key="1">
    <source>
        <dbReference type="EMBL" id="TVT97165.1"/>
    </source>
</evidence>
<dbReference type="Proteomes" id="UP000324897">
    <property type="component" value="Unassembled WGS sequence"/>
</dbReference>
<comment type="caution">
    <text evidence="1">The sequence shown here is derived from an EMBL/GenBank/DDBJ whole genome shotgun (WGS) entry which is preliminary data.</text>
</comment>
<dbReference type="OrthoDB" id="678620at2759"/>
<reference evidence="1 2" key="1">
    <citation type="journal article" date="2019" name="Sci. Rep.">
        <title>A high-quality genome of Eragrostis curvula grass provides insights into Poaceae evolution and supports new strategies to enhance forage quality.</title>
        <authorList>
            <person name="Carballo J."/>
            <person name="Santos B.A.C.M."/>
            <person name="Zappacosta D."/>
            <person name="Garbus I."/>
            <person name="Selva J.P."/>
            <person name="Gallo C.A."/>
            <person name="Diaz A."/>
            <person name="Albertini E."/>
            <person name="Caccamo M."/>
            <person name="Echenique V."/>
        </authorList>
    </citation>
    <scope>NUCLEOTIDE SEQUENCE [LARGE SCALE GENOMIC DNA]</scope>
    <source>
        <strain evidence="2">cv. Victoria</strain>
        <tissue evidence="1">Leaf</tissue>
    </source>
</reference>
<dbReference type="PANTHER" id="PTHR34709:SF68">
    <property type="entry name" value="OS07G0550432 PROTEIN"/>
    <property type="match status" value="1"/>
</dbReference>